<accession>A0A382SUP4</accession>
<name>A0A382SUP4_9ZZZZ</name>
<dbReference type="SMART" id="SM01142">
    <property type="entry name" value="DSHCT"/>
    <property type="match status" value="1"/>
</dbReference>
<dbReference type="AlphaFoldDB" id="A0A382SUP4"/>
<feature type="domain" description="ATP-dependent RNA helicase Ski2/MTR4 C-terminal" evidence="1">
    <location>
        <begin position="1"/>
        <end position="126"/>
    </location>
</feature>
<reference evidence="2" key="1">
    <citation type="submission" date="2018-05" db="EMBL/GenBank/DDBJ databases">
        <authorList>
            <person name="Lanie J.A."/>
            <person name="Ng W.-L."/>
            <person name="Kazmierczak K.M."/>
            <person name="Andrzejewski T.M."/>
            <person name="Davidsen T.M."/>
            <person name="Wayne K.J."/>
            <person name="Tettelin H."/>
            <person name="Glass J.I."/>
            <person name="Rusch D."/>
            <person name="Podicherti R."/>
            <person name="Tsui H.-C.T."/>
            <person name="Winkler M.E."/>
        </authorList>
    </citation>
    <scope>NUCLEOTIDE SEQUENCE</scope>
</reference>
<protein>
    <recommendedName>
        <fullName evidence="1">ATP-dependent RNA helicase Ski2/MTR4 C-terminal domain-containing protein</fullName>
    </recommendedName>
</protein>
<feature type="non-terminal residue" evidence="2">
    <location>
        <position position="1"/>
    </location>
</feature>
<organism evidence="2">
    <name type="scientific">marine metagenome</name>
    <dbReference type="NCBI Taxonomy" id="408172"/>
    <lineage>
        <taxon>unclassified sequences</taxon>
        <taxon>metagenomes</taxon>
        <taxon>ecological metagenomes</taxon>
    </lineage>
</organism>
<evidence type="ECO:0000313" key="2">
    <source>
        <dbReference type="EMBL" id="SVD12651.1"/>
    </source>
</evidence>
<evidence type="ECO:0000259" key="1">
    <source>
        <dbReference type="SMART" id="SM01142"/>
    </source>
</evidence>
<dbReference type="Pfam" id="PF08148">
    <property type="entry name" value="DSHCT"/>
    <property type="match status" value="1"/>
</dbReference>
<gene>
    <name evidence="2" type="ORF">METZ01_LOCUS365505</name>
</gene>
<dbReference type="Gene3D" id="1.10.3380.30">
    <property type="match status" value="1"/>
</dbReference>
<dbReference type="InterPro" id="IPR012961">
    <property type="entry name" value="Ski2/MTR4_C"/>
</dbReference>
<sequence>VVSCMTYRKRGPGDPSTVCLAGEFPDLFGRMARLAEEVARAEQEAGLTPADPPDPGFAHRIHAWVGGADLADVLDEDLPAGEFVRNVRLVADLLRQVAATARPEIAAVALEAEEGLDRGVIALSAGRVPVNEDLEAEAGWA</sequence>
<proteinExistence type="predicted"/>
<dbReference type="EMBL" id="UINC01131129">
    <property type="protein sequence ID" value="SVD12651.1"/>
    <property type="molecule type" value="Genomic_DNA"/>
</dbReference>